<dbReference type="HOGENOM" id="CLU_2725844_0_0_1"/>
<dbReference type="AlphaFoldDB" id="A0A0D9WVA8"/>
<reference evidence="2" key="3">
    <citation type="submission" date="2015-04" db="UniProtKB">
        <authorList>
            <consortium name="EnsemblPlants"/>
        </authorList>
    </citation>
    <scope>IDENTIFICATION</scope>
</reference>
<evidence type="ECO:0000256" key="1">
    <source>
        <dbReference type="SAM" id="MobiDB-lite"/>
    </source>
</evidence>
<dbReference type="Proteomes" id="UP000032180">
    <property type="component" value="Chromosome 7"/>
</dbReference>
<proteinExistence type="predicted"/>
<keyword evidence="3" id="KW-1185">Reference proteome</keyword>
<accession>A0A0D9WVA8</accession>
<evidence type="ECO:0000313" key="3">
    <source>
        <dbReference type="Proteomes" id="UP000032180"/>
    </source>
</evidence>
<evidence type="ECO:0000313" key="2">
    <source>
        <dbReference type="EnsemblPlants" id="LPERR07G02200.1"/>
    </source>
</evidence>
<sequence>MALRSLARKIMPVAATLRRQPPSRSLHHVEDRVVPRHHQTLVANRIDMKLKRGEPMQAASSNISNVREEGGD</sequence>
<protein>
    <submittedName>
        <fullName evidence="2">Uncharacterized protein</fullName>
    </submittedName>
</protein>
<organism evidence="2 3">
    <name type="scientific">Leersia perrieri</name>
    <dbReference type="NCBI Taxonomy" id="77586"/>
    <lineage>
        <taxon>Eukaryota</taxon>
        <taxon>Viridiplantae</taxon>
        <taxon>Streptophyta</taxon>
        <taxon>Embryophyta</taxon>
        <taxon>Tracheophyta</taxon>
        <taxon>Spermatophyta</taxon>
        <taxon>Magnoliopsida</taxon>
        <taxon>Liliopsida</taxon>
        <taxon>Poales</taxon>
        <taxon>Poaceae</taxon>
        <taxon>BOP clade</taxon>
        <taxon>Oryzoideae</taxon>
        <taxon>Oryzeae</taxon>
        <taxon>Oryzinae</taxon>
        <taxon>Leersia</taxon>
    </lineage>
</organism>
<feature type="region of interest" description="Disordered" evidence="1">
    <location>
        <begin position="53"/>
        <end position="72"/>
    </location>
</feature>
<dbReference type="Gramene" id="LPERR07G02200.1">
    <property type="protein sequence ID" value="LPERR07G02200.1"/>
    <property type="gene ID" value="LPERR07G02200"/>
</dbReference>
<reference evidence="2 3" key="1">
    <citation type="submission" date="2012-08" db="EMBL/GenBank/DDBJ databases">
        <title>Oryza genome evolution.</title>
        <authorList>
            <person name="Wing R.A."/>
        </authorList>
    </citation>
    <scope>NUCLEOTIDE SEQUENCE</scope>
</reference>
<dbReference type="EnsemblPlants" id="LPERR07G02200.1">
    <property type="protein sequence ID" value="LPERR07G02200.1"/>
    <property type="gene ID" value="LPERR07G02200"/>
</dbReference>
<name>A0A0D9WVA8_9ORYZ</name>
<reference evidence="3" key="2">
    <citation type="submission" date="2013-12" db="EMBL/GenBank/DDBJ databases">
        <authorList>
            <person name="Yu Y."/>
            <person name="Lee S."/>
            <person name="de Baynast K."/>
            <person name="Wissotski M."/>
            <person name="Liu L."/>
            <person name="Talag J."/>
            <person name="Goicoechea J."/>
            <person name="Angelova A."/>
            <person name="Jetty R."/>
            <person name="Kudrna D."/>
            <person name="Golser W."/>
            <person name="Rivera L."/>
            <person name="Zhang J."/>
            <person name="Wing R."/>
        </authorList>
    </citation>
    <scope>NUCLEOTIDE SEQUENCE</scope>
</reference>